<dbReference type="InterPro" id="IPR019554">
    <property type="entry name" value="Soluble_ligand-bd"/>
</dbReference>
<keyword evidence="12" id="KW-1185">Reference proteome</keyword>
<name>A0A4R1EZ61_9GAMM</name>
<evidence type="ECO:0000256" key="7">
    <source>
        <dbReference type="ARBA" id="ARBA00023014"/>
    </source>
</evidence>
<evidence type="ECO:0000259" key="10">
    <source>
        <dbReference type="PROSITE" id="PS51379"/>
    </source>
</evidence>
<evidence type="ECO:0000256" key="6">
    <source>
        <dbReference type="ARBA" id="ARBA00023004"/>
    </source>
</evidence>
<evidence type="ECO:0000256" key="8">
    <source>
        <dbReference type="HAMAP-Rule" id="MF_00461"/>
    </source>
</evidence>
<comment type="similarity">
    <text evidence="8">Belongs to the 4Fe4S bacterial-type ferredoxin family. RnfC subfamily.</text>
</comment>
<proteinExistence type="inferred from homology"/>
<dbReference type="Proteomes" id="UP000294887">
    <property type="component" value="Unassembled WGS sequence"/>
</dbReference>
<keyword evidence="1 8" id="KW-0813">Transport</keyword>
<evidence type="ECO:0000256" key="4">
    <source>
        <dbReference type="ARBA" id="ARBA00022737"/>
    </source>
</evidence>
<keyword evidence="7 8" id="KW-0411">Iron-sulfur</keyword>
<dbReference type="GO" id="GO:0005886">
    <property type="term" value="C:plasma membrane"/>
    <property type="evidence" value="ECO:0007669"/>
    <property type="project" value="UniProtKB-SubCell"/>
</dbReference>
<dbReference type="Pfam" id="PF13375">
    <property type="entry name" value="RnfC_N"/>
    <property type="match status" value="1"/>
</dbReference>
<dbReference type="InterPro" id="IPR011538">
    <property type="entry name" value="Nuo51_FMN-bd"/>
</dbReference>
<protein>
    <recommendedName>
        <fullName evidence="8">Ion-translocating oxidoreductase complex subunit C</fullName>
        <ecNumber evidence="8">7.-.-.-</ecNumber>
    </recommendedName>
    <alternativeName>
        <fullName evidence="8">Rnf electron transport complex subunit C</fullName>
    </alternativeName>
</protein>
<dbReference type="PROSITE" id="PS00198">
    <property type="entry name" value="4FE4S_FER_1"/>
    <property type="match status" value="1"/>
</dbReference>
<keyword evidence="3 8" id="KW-0479">Metal-binding</keyword>
<feature type="region of interest" description="Disordered" evidence="9">
    <location>
        <begin position="485"/>
        <end position="565"/>
    </location>
</feature>
<sequence>MNASLLSNRSLAETTSIKLYKFHGGVHPPFHKKDSNQKPIESAGIPSKLIVPIHQHIGKSAEVVVNVGDLVKKGQLIAEKSDVISAAIHAPTSGTVTYIGEHSIPHPSGLAEICVIIETDGEDDWGHFKLPPIEDPDNTDSSVLLERIEQAGIVGLGGAVFPTSIKLASSGIKHIETLIINGAECEPYITCDDRLMQDRSADIVKGIQLLQALVKPQRCLIAIEDNKPEAIAAMRNATAELSNIEVVAIPTIYPSGGEKQLIEILTGKEVRSGGIPIELGLMCLNIGTSYSIYKAIYLGEPLISRIITVTGNGIQHPQNFEVLIGTPFSHLAEKAGGYTKMAENLIMGGPMMGFAIPDDAVPVIKATNCALFISATSLRESNPAFSNQPTLPCIRCGKCMEVCPVKLLPQQLYWHIRAKDFEKAEDHSLRDCIDCGCCSYVCPSHIPLVDYFRFGKSEIREQKVALEKADLSRQRHEFLLYRKERDKREREEKRAAHKAALQEKKAASKSDSTTGGQSSSPKADAIKAAMERAKAKKLARTESEKMDTKESDTKTVAKASTEEAQ</sequence>
<dbReference type="OrthoDB" id="9767754at2"/>
<dbReference type="HAMAP" id="MF_00461">
    <property type="entry name" value="RsxC_RnfC"/>
    <property type="match status" value="1"/>
</dbReference>
<feature type="binding site" evidence="8">
    <location>
        <position position="432"/>
    </location>
    <ligand>
        <name>[4Fe-4S] cluster</name>
        <dbReference type="ChEBI" id="CHEBI:49883"/>
        <label>2</label>
    </ligand>
</feature>
<dbReference type="NCBIfam" id="NF003454">
    <property type="entry name" value="PRK05035.1"/>
    <property type="match status" value="1"/>
</dbReference>
<dbReference type="InterPro" id="IPR010208">
    <property type="entry name" value="Ion_transpt_RnfC/RsxC"/>
</dbReference>
<feature type="binding site" evidence="8">
    <location>
        <position position="438"/>
    </location>
    <ligand>
        <name>[4Fe-4S] cluster</name>
        <dbReference type="ChEBI" id="CHEBI:49883"/>
        <label>2</label>
    </ligand>
</feature>
<keyword evidence="6 8" id="KW-0408">Iron</keyword>
<feature type="binding site" evidence="8">
    <location>
        <position position="442"/>
    </location>
    <ligand>
        <name>[4Fe-4S] cluster</name>
        <dbReference type="ChEBI" id="CHEBI:49883"/>
        <label>1</label>
    </ligand>
</feature>
<dbReference type="InterPro" id="IPR017896">
    <property type="entry name" value="4Fe4S_Fe-S-bd"/>
</dbReference>
<dbReference type="Gene3D" id="3.30.70.20">
    <property type="match status" value="1"/>
</dbReference>
<dbReference type="EC" id="7.-.-.-" evidence="8"/>
<feature type="binding site" evidence="8">
    <location>
        <position position="393"/>
    </location>
    <ligand>
        <name>[4Fe-4S] cluster</name>
        <dbReference type="ChEBI" id="CHEBI:49883"/>
        <label>1</label>
    </ligand>
</feature>
<accession>A0A4R1EZ61</accession>
<comment type="subcellular location">
    <subcellularLocation>
        <location evidence="8">Cell inner membrane</location>
        <topology evidence="8">Peripheral membrane protein</topology>
    </subcellularLocation>
</comment>
<dbReference type="GO" id="GO:0022900">
    <property type="term" value="P:electron transport chain"/>
    <property type="evidence" value="ECO:0007669"/>
    <property type="project" value="UniProtKB-UniRule"/>
</dbReference>
<keyword evidence="4 8" id="KW-0677">Repeat</keyword>
<dbReference type="Gene3D" id="3.40.50.11540">
    <property type="entry name" value="NADH-ubiquinone oxidoreductase 51kDa subunit"/>
    <property type="match status" value="1"/>
</dbReference>
<keyword evidence="2 8" id="KW-0004">4Fe-4S</keyword>
<dbReference type="NCBIfam" id="TIGR01945">
    <property type="entry name" value="rnfC"/>
    <property type="match status" value="1"/>
</dbReference>
<evidence type="ECO:0000256" key="5">
    <source>
        <dbReference type="ARBA" id="ARBA00022982"/>
    </source>
</evidence>
<comment type="subunit">
    <text evidence="8">The complex is composed of six subunits: RnfA, RnfB, RnfC, RnfD, RnfE and RnfG.</text>
</comment>
<dbReference type="InterPro" id="IPR037225">
    <property type="entry name" value="Nuo51_FMN-bd_sf"/>
</dbReference>
<dbReference type="InterPro" id="IPR017900">
    <property type="entry name" value="4Fe4S_Fe_S_CS"/>
</dbReference>
<dbReference type="InterPro" id="IPR026902">
    <property type="entry name" value="RnfC_N"/>
</dbReference>
<reference evidence="11 12" key="1">
    <citation type="submission" date="2019-03" db="EMBL/GenBank/DDBJ databases">
        <title>Genomic Encyclopedia of Type Strains, Phase IV (KMG-IV): sequencing the most valuable type-strain genomes for metagenomic binning, comparative biology and taxonomic classification.</title>
        <authorList>
            <person name="Goeker M."/>
        </authorList>
    </citation>
    <scope>NUCLEOTIDE SEQUENCE [LARGE SCALE GENOMIC DNA]</scope>
    <source>
        <strain evidence="11 12">DSM 24830</strain>
    </source>
</reference>
<feature type="domain" description="4Fe-4S ferredoxin-type" evidence="10">
    <location>
        <begin position="421"/>
        <end position="452"/>
    </location>
</feature>
<feature type="compositionally biased region" description="Basic and acidic residues" evidence="9">
    <location>
        <begin position="485"/>
        <end position="508"/>
    </location>
</feature>
<dbReference type="PANTHER" id="PTHR43034">
    <property type="entry name" value="ION-TRANSLOCATING OXIDOREDUCTASE COMPLEX SUBUNIT C"/>
    <property type="match status" value="1"/>
</dbReference>
<dbReference type="Pfam" id="PF12838">
    <property type="entry name" value="Fer4_7"/>
    <property type="match status" value="1"/>
</dbReference>
<keyword evidence="8" id="KW-1003">Cell membrane</keyword>
<dbReference type="Pfam" id="PF10531">
    <property type="entry name" value="SLBB"/>
    <property type="match status" value="1"/>
</dbReference>
<feature type="binding site" evidence="8">
    <location>
        <position position="399"/>
    </location>
    <ligand>
        <name>[4Fe-4S] cluster</name>
        <dbReference type="ChEBI" id="CHEBI:49883"/>
        <label>1</label>
    </ligand>
</feature>
<dbReference type="PANTHER" id="PTHR43034:SF2">
    <property type="entry name" value="ION-TRANSLOCATING OXIDOREDUCTASE COMPLEX SUBUNIT C"/>
    <property type="match status" value="1"/>
</dbReference>
<evidence type="ECO:0000256" key="3">
    <source>
        <dbReference type="ARBA" id="ARBA00022723"/>
    </source>
</evidence>
<organism evidence="11 12">
    <name type="scientific">Cocleimonas flava</name>
    <dbReference type="NCBI Taxonomy" id="634765"/>
    <lineage>
        <taxon>Bacteria</taxon>
        <taxon>Pseudomonadati</taxon>
        <taxon>Pseudomonadota</taxon>
        <taxon>Gammaproteobacteria</taxon>
        <taxon>Thiotrichales</taxon>
        <taxon>Thiotrichaceae</taxon>
        <taxon>Cocleimonas</taxon>
    </lineage>
</organism>
<comment type="caution">
    <text evidence="11">The sequence shown here is derived from an EMBL/GenBank/DDBJ whole genome shotgun (WGS) entry which is preliminary data.</text>
</comment>
<dbReference type="SUPFAM" id="SSF46548">
    <property type="entry name" value="alpha-helical ferredoxin"/>
    <property type="match status" value="1"/>
</dbReference>
<dbReference type="GO" id="GO:0009055">
    <property type="term" value="F:electron transfer activity"/>
    <property type="evidence" value="ECO:0007669"/>
    <property type="project" value="InterPro"/>
</dbReference>
<keyword evidence="8" id="KW-0997">Cell inner membrane</keyword>
<dbReference type="PROSITE" id="PS51379">
    <property type="entry name" value="4FE4S_FER_2"/>
    <property type="match status" value="2"/>
</dbReference>
<keyword evidence="8" id="KW-0472">Membrane</keyword>
<dbReference type="GO" id="GO:0046872">
    <property type="term" value="F:metal ion binding"/>
    <property type="evidence" value="ECO:0007669"/>
    <property type="project" value="UniProtKB-KW"/>
</dbReference>
<evidence type="ECO:0000256" key="9">
    <source>
        <dbReference type="SAM" id="MobiDB-lite"/>
    </source>
</evidence>
<feature type="binding site" evidence="8">
    <location>
        <position position="396"/>
    </location>
    <ligand>
        <name>[4Fe-4S] cluster</name>
        <dbReference type="ChEBI" id="CHEBI:49883"/>
        <label>1</label>
    </ligand>
</feature>
<feature type="binding site" evidence="8">
    <location>
        <position position="435"/>
    </location>
    <ligand>
        <name>[4Fe-4S] cluster</name>
        <dbReference type="ChEBI" id="CHEBI:49883"/>
        <label>2</label>
    </ligand>
</feature>
<feature type="compositionally biased region" description="Basic and acidic residues" evidence="9">
    <location>
        <begin position="529"/>
        <end position="555"/>
    </location>
</feature>
<feature type="domain" description="4Fe-4S ferredoxin-type" evidence="10">
    <location>
        <begin position="383"/>
        <end position="413"/>
    </location>
</feature>
<dbReference type="SUPFAM" id="SSF142019">
    <property type="entry name" value="Nqo1 FMN-binding domain-like"/>
    <property type="match status" value="1"/>
</dbReference>
<evidence type="ECO:0000256" key="2">
    <source>
        <dbReference type="ARBA" id="ARBA00022485"/>
    </source>
</evidence>
<gene>
    <name evidence="8" type="primary">rnfC</name>
    <name evidence="11" type="ORF">EV695_1267</name>
</gene>
<feature type="binding site" evidence="8">
    <location>
        <position position="403"/>
    </location>
    <ligand>
        <name>[4Fe-4S] cluster</name>
        <dbReference type="ChEBI" id="CHEBI:49883"/>
        <label>2</label>
    </ligand>
</feature>
<dbReference type="EMBL" id="SMFQ01000003">
    <property type="protein sequence ID" value="TCJ86773.1"/>
    <property type="molecule type" value="Genomic_DNA"/>
</dbReference>
<evidence type="ECO:0000313" key="11">
    <source>
        <dbReference type="EMBL" id="TCJ86773.1"/>
    </source>
</evidence>
<evidence type="ECO:0000256" key="1">
    <source>
        <dbReference type="ARBA" id="ARBA00022448"/>
    </source>
</evidence>
<comment type="cofactor">
    <cofactor evidence="8">
        <name>[4Fe-4S] cluster</name>
        <dbReference type="ChEBI" id="CHEBI:49883"/>
    </cofactor>
    <text evidence="8">Binds 2 [4Fe-4S] clusters per subunit.</text>
</comment>
<dbReference type="Pfam" id="PF01512">
    <property type="entry name" value="Complex1_51K"/>
    <property type="match status" value="1"/>
</dbReference>
<comment type="function">
    <text evidence="8">Part of a membrane-bound complex that couples electron transfer with translocation of ions across the membrane.</text>
</comment>
<keyword evidence="8" id="KW-1278">Translocase</keyword>
<dbReference type="RefSeq" id="WP_131905107.1">
    <property type="nucleotide sequence ID" value="NZ_BAAAFU010000004.1"/>
</dbReference>
<keyword evidence="5 8" id="KW-0249">Electron transport</keyword>
<evidence type="ECO:0000313" key="12">
    <source>
        <dbReference type="Proteomes" id="UP000294887"/>
    </source>
</evidence>
<feature type="compositionally biased region" description="Polar residues" evidence="9">
    <location>
        <begin position="509"/>
        <end position="521"/>
    </location>
</feature>
<dbReference type="AlphaFoldDB" id="A0A4R1EZ61"/>
<dbReference type="GO" id="GO:0051539">
    <property type="term" value="F:4 iron, 4 sulfur cluster binding"/>
    <property type="evidence" value="ECO:0007669"/>
    <property type="project" value="UniProtKB-KW"/>
</dbReference>